<name>A0ABY5HD42_9PSED</name>
<evidence type="ECO:0000313" key="3">
    <source>
        <dbReference type="Proteomes" id="UP001059672"/>
    </source>
</evidence>
<dbReference type="PROSITE" id="PS51186">
    <property type="entry name" value="GNAT"/>
    <property type="match status" value="1"/>
</dbReference>
<evidence type="ECO:0000259" key="1">
    <source>
        <dbReference type="PROSITE" id="PS51186"/>
    </source>
</evidence>
<protein>
    <submittedName>
        <fullName evidence="2">GNAT family N-acetyltransferase</fullName>
    </submittedName>
</protein>
<organism evidence="2 3">
    <name type="scientific">Pseudomonas benzenivorans</name>
    <dbReference type="NCBI Taxonomy" id="556533"/>
    <lineage>
        <taxon>Bacteria</taxon>
        <taxon>Pseudomonadati</taxon>
        <taxon>Pseudomonadota</taxon>
        <taxon>Gammaproteobacteria</taxon>
        <taxon>Pseudomonadales</taxon>
        <taxon>Pseudomonadaceae</taxon>
        <taxon>Pseudomonas</taxon>
    </lineage>
</organism>
<reference evidence="2" key="1">
    <citation type="submission" date="2021-04" db="EMBL/GenBank/DDBJ databases">
        <title>Oceanospirillales bacteria with DddD are important DMSP degraders in coastal seawater.</title>
        <authorList>
            <person name="Liu J."/>
        </authorList>
    </citation>
    <scope>NUCLEOTIDE SEQUENCE</scope>
    <source>
        <strain evidence="2">D13-4</strain>
    </source>
</reference>
<accession>A0ABY5HD42</accession>
<dbReference type="InterPro" id="IPR016181">
    <property type="entry name" value="Acyl_CoA_acyltransferase"/>
</dbReference>
<sequence>MTPETLGMRVSLIPWESLTPNEQRSVSALDISPQQIEYAGTIEHSIELCEASHAGNIVGLAIKHGADVVGFFLLKRRSDAPVWAADRAAVVSAMRVDQSRQGKGLGTAALHALALWVEEYWPESSAIMLSVDEGNGAGIRAYGKAGFQELGIREQGRIGWVRYMTLATPLLSPGPAAP</sequence>
<gene>
    <name evidence="2" type="ORF">KDW96_07730</name>
</gene>
<dbReference type="SUPFAM" id="SSF55729">
    <property type="entry name" value="Acyl-CoA N-acyltransferases (Nat)"/>
    <property type="match status" value="1"/>
</dbReference>
<dbReference type="CDD" id="cd04301">
    <property type="entry name" value="NAT_SF"/>
    <property type="match status" value="1"/>
</dbReference>
<dbReference type="EMBL" id="CP073346">
    <property type="protein sequence ID" value="UTW09185.1"/>
    <property type="molecule type" value="Genomic_DNA"/>
</dbReference>
<keyword evidence="3" id="KW-1185">Reference proteome</keyword>
<dbReference type="Pfam" id="PF00583">
    <property type="entry name" value="Acetyltransf_1"/>
    <property type="match status" value="1"/>
</dbReference>
<dbReference type="Proteomes" id="UP001059672">
    <property type="component" value="Chromosome"/>
</dbReference>
<dbReference type="InterPro" id="IPR000182">
    <property type="entry name" value="GNAT_dom"/>
</dbReference>
<proteinExistence type="predicted"/>
<feature type="domain" description="N-acetyltransferase" evidence="1">
    <location>
        <begin position="13"/>
        <end position="169"/>
    </location>
</feature>
<evidence type="ECO:0000313" key="2">
    <source>
        <dbReference type="EMBL" id="UTW09185.1"/>
    </source>
</evidence>
<dbReference type="Gene3D" id="3.40.630.30">
    <property type="match status" value="1"/>
</dbReference>
<dbReference type="RefSeq" id="WP_255839859.1">
    <property type="nucleotide sequence ID" value="NZ_CP073346.1"/>
</dbReference>